<evidence type="ECO:0000256" key="1">
    <source>
        <dbReference type="SAM" id="MobiDB-lite"/>
    </source>
</evidence>
<proteinExistence type="predicted"/>
<evidence type="ECO:0000313" key="3">
    <source>
        <dbReference type="Proteomes" id="UP000314294"/>
    </source>
</evidence>
<dbReference type="EMBL" id="SRLO01000456">
    <property type="protein sequence ID" value="TNN55419.1"/>
    <property type="molecule type" value="Genomic_DNA"/>
</dbReference>
<name>A0A4Z2GPY9_9TELE</name>
<sequence length="82" mass="8976">MWFAQSDDRELASPLLKQSLKLANCFTQRDQSTPTNGKASSADSAIGVDGNISSEIRHALSTRGKSKDKQRLGGIKEYSFKT</sequence>
<dbReference type="Proteomes" id="UP000314294">
    <property type="component" value="Unassembled WGS sequence"/>
</dbReference>
<gene>
    <name evidence="2" type="ORF">EYF80_034369</name>
</gene>
<comment type="caution">
    <text evidence="2">The sequence shown here is derived from an EMBL/GenBank/DDBJ whole genome shotgun (WGS) entry which is preliminary data.</text>
</comment>
<dbReference type="AlphaFoldDB" id="A0A4Z2GPY9"/>
<organism evidence="2 3">
    <name type="scientific">Liparis tanakae</name>
    <name type="common">Tanaka's snailfish</name>
    <dbReference type="NCBI Taxonomy" id="230148"/>
    <lineage>
        <taxon>Eukaryota</taxon>
        <taxon>Metazoa</taxon>
        <taxon>Chordata</taxon>
        <taxon>Craniata</taxon>
        <taxon>Vertebrata</taxon>
        <taxon>Euteleostomi</taxon>
        <taxon>Actinopterygii</taxon>
        <taxon>Neopterygii</taxon>
        <taxon>Teleostei</taxon>
        <taxon>Neoteleostei</taxon>
        <taxon>Acanthomorphata</taxon>
        <taxon>Eupercaria</taxon>
        <taxon>Perciformes</taxon>
        <taxon>Cottioidei</taxon>
        <taxon>Cottales</taxon>
        <taxon>Liparidae</taxon>
        <taxon>Liparis</taxon>
    </lineage>
</organism>
<feature type="compositionally biased region" description="Polar residues" evidence="1">
    <location>
        <begin position="27"/>
        <end position="43"/>
    </location>
</feature>
<protein>
    <submittedName>
        <fullName evidence="2">Uncharacterized protein</fullName>
    </submittedName>
</protein>
<reference evidence="2 3" key="1">
    <citation type="submission" date="2019-03" db="EMBL/GenBank/DDBJ databases">
        <title>First draft genome of Liparis tanakae, snailfish: a comprehensive survey of snailfish specific genes.</title>
        <authorList>
            <person name="Kim W."/>
            <person name="Song I."/>
            <person name="Jeong J.-H."/>
            <person name="Kim D."/>
            <person name="Kim S."/>
            <person name="Ryu S."/>
            <person name="Song J.Y."/>
            <person name="Lee S.K."/>
        </authorList>
    </citation>
    <scope>NUCLEOTIDE SEQUENCE [LARGE SCALE GENOMIC DNA]</scope>
    <source>
        <tissue evidence="2">Muscle</tissue>
    </source>
</reference>
<accession>A0A4Z2GPY9</accession>
<keyword evidence="3" id="KW-1185">Reference proteome</keyword>
<feature type="region of interest" description="Disordered" evidence="1">
    <location>
        <begin position="27"/>
        <end position="47"/>
    </location>
</feature>
<evidence type="ECO:0000313" key="2">
    <source>
        <dbReference type="EMBL" id="TNN55419.1"/>
    </source>
</evidence>